<dbReference type="OrthoDB" id="649238at2"/>
<sequence length="270" mass="30566">MRKLLFVAVGMLLLFQTGLRAQELYVFTEPASNMAAKSIGIRVTQEGSFNSRANRTMPELMLSFNKKLMVHGQAFLSDMDNRYRLEGGSLYGKYRFLSIDDAQQHFRAAAFGRLSTSKRKVYTEDINLEGDNSGVQGGLIFTQLLHKLALSATVSYTKAFDLGELRGNPNLPVASQMLGYSLSSGYLMLPFVYKNYNQPNFNLYFEMLGKTNPETGHSYLDLAPALQVILNSRTRIDLGYRFEVAGKMDNRFTKNMFLVRAEFNFFNALK</sequence>
<evidence type="ECO:0000313" key="2">
    <source>
        <dbReference type="Proteomes" id="UP000028007"/>
    </source>
</evidence>
<dbReference type="RefSeq" id="WP_037441225.1">
    <property type="nucleotide sequence ID" value="NZ_JNFF01000062.1"/>
</dbReference>
<organism evidence="1 2">
    <name type="scientific">Pedobacter antarcticus 4BY</name>
    <dbReference type="NCBI Taxonomy" id="1358423"/>
    <lineage>
        <taxon>Bacteria</taxon>
        <taxon>Pseudomonadati</taxon>
        <taxon>Bacteroidota</taxon>
        <taxon>Sphingobacteriia</taxon>
        <taxon>Sphingobacteriales</taxon>
        <taxon>Sphingobacteriaceae</taxon>
        <taxon>Pedobacter</taxon>
    </lineage>
</organism>
<comment type="caution">
    <text evidence="1">The sequence shown here is derived from an EMBL/GenBank/DDBJ whole genome shotgun (WGS) entry which is preliminary data.</text>
</comment>
<evidence type="ECO:0000313" key="1">
    <source>
        <dbReference type="EMBL" id="KEQ29750.1"/>
    </source>
</evidence>
<dbReference type="EMBL" id="JNFF01000062">
    <property type="protein sequence ID" value="KEQ29750.1"/>
    <property type="molecule type" value="Genomic_DNA"/>
</dbReference>
<dbReference type="Proteomes" id="UP000028007">
    <property type="component" value="Unassembled WGS sequence"/>
</dbReference>
<keyword evidence="2" id="KW-1185">Reference proteome</keyword>
<name>A0A081PGC7_9SPHI</name>
<accession>A0A081PGC7</accession>
<gene>
    <name evidence="1" type="ORF">N180_05755</name>
</gene>
<protein>
    <recommendedName>
        <fullName evidence="3">DUF481 domain-containing protein</fullName>
    </recommendedName>
</protein>
<proteinExistence type="predicted"/>
<reference evidence="1 2" key="1">
    <citation type="journal article" date="1992" name="Int. J. Syst. Bacteriol.">
        <title>Sphingobacterium antarcticus sp. nov. a Psychrotrophic Bacterium from the Soils of Schirmacher Oasis, Antarctica.</title>
        <authorList>
            <person name="Shivaji S."/>
            <person name="Ray M.K."/>
            <person name="Rao N.S."/>
            <person name="Saiserr L."/>
            <person name="Jagannadham M.V."/>
            <person name="Kumar G.S."/>
            <person name="Reddy G."/>
            <person name="Bhargava P.M."/>
        </authorList>
    </citation>
    <scope>NUCLEOTIDE SEQUENCE [LARGE SCALE GENOMIC DNA]</scope>
    <source>
        <strain evidence="1 2">4BY</strain>
    </source>
</reference>
<dbReference type="AlphaFoldDB" id="A0A081PGC7"/>
<evidence type="ECO:0008006" key="3">
    <source>
        <dbReference type="Google" id="ProtNLM"/>
    </source>
</evidence>